<dbReference type="InterPro" id="IPR029045">
    <property type="entry name" value="ClpP/crotonase-like_dom_sf"/>
</dbReference>
<dbReference type="Pfam" id="PF00378">
    <property type="entry name" value="ECH_1"/>
    <property type="match status" value="1"/>
</dbReference>
<comment type="caution">
    <text evidence="2">The sequence shown here is derived from an EMBL/GenBank/DDBJ whole genome shotgun (WGS) entry which is preliminary data.</text>
</comment>
<dbReference type="InterPro" id="IPR001753">
    <property type="entry name" value="Enoyl-CoA_hydra/iso"/>
</dbReference>
<dbReference type="NCBIfam" id="TIGR03222">
    <property type="entry name" value="benzo_boxC"/>
    <property type="match status" value="1"/>
</dbReference>
<evidence type="ECO:0000313" key="3">
    <source>
        <dbReference type="Proteomes" id="UP001251857"/>
    </source>
</evidence>
<sequence>MSATAMTGATDAADHPVDFQTHPDQYRHWRLLFDGEIARLDMDVSEDGGLFPGYDLKLNSYDLGVDIELNDAIQRLRFEHPEVKTVVLSSGKERMFCAGANIRMLGSSSHALKVNFCKFTNETRNSIEDASDNSQQKYLCAINGMAAGGGYELALATDHIMMADDGNAAVALPEVPLLAVLPGTGGLTRILDKRKVRRDLADVFCTIEEGVKGRRAVDWGLVDAVVPASRMDQAVLEQAQAMAAQSDRPGTSAQGVELKPLQRRFGDDVIEYEHIAARLDRDAATADITLKTLAEEVPSTMDEVVKQGAGFWVLALARELDDLLLHLRVNELEIGSLLLRTEGDAEQVAAYDALLGAHADHWLMREIRLYWKRVMKRLDLTSRSLFALVTPGSCFTGFVAEILFAVDRSYMLDGVFEDEDPDQTPATIRLTESNFGLYPMSNGLTRLQTRFYGHDDQLVAAGKLIGKDIDARAALDAGLVTFAPDDIDWEDEVRLALEERRAFSPDALVGMEANLRFAGPETMETRIFGRLTAWQNWIFQRPNAAGEQGALRLYGSGRRADYDKVRV</sequence>
<dbReference type="Gene3D" id="3.90.226.10">
    <property type="entry name" value="2-enoyl-CoA Hydratase, Chain A, domain 1"/>
    <property type="match status" value="2"/>
</dbReference>
<dbReference type="Proteomes" id="UP001251857">
    <property type="component" value="Unassembled WGS sequence"/>
</dbReference>
<protein>
    <submittedName>
        <fullName evidence="2">2,3-epoxybenzoyl-CoA dihydrolase</fullName>
        <ecNumber evidence="2">4.1.2.44</ecNumber>
    </submittedName>
</protein>
<accession>A0ABU3C2A7</accession>
<reference evidence="2 3" key="1">
    <citation type="submission" date="2023-09" db="EMBL/GenBank/DDBJ databases">
        <authorList>
            <person name="Rey-Velasco X."/>
        </authorList>
    </citation>
    <scope>NUCLEOTIDE SEQUENCE [LARGE SCALE GENOMIC DNA]</scope>
    <source>
        <strain evidence="2 3">W335</strain>
    </source>
</reference>
<dbReference type="EMBL" id="JAVRIB010000012">
    <property type="protein sequence ID" value="MDT0635677.1"/>
    <property type="molecule type" value="Genomic_DNA"/>
</dbReference>
<keyword evidence="3" id="KW-1185">Reference proteome</keyword>
<comment type="similarity">
    <text evidence="1">Belongs to the enoyl-CoA hydratase/isomerase family.</text>
</comment>
<dbReference type="PANTHER" id="PTHR11941:SF54">
    <property type="entry name" value="ENOYL-COA HYDRATASE, MITOCHONDRIAL"/>
    <property type="match status" value="1"/>
</dbReference>
<evidence type="ECO:0000256" key="1">
    <source>
        <dbReference type="ARBA" id="ARBA00005254"/>
    </source>
</evidence>
<proteinExistence type="inferred from homology"/>
<evidence type="ECO:0000313" key="2">
    <source>
        <dbReference type="EMBL" id="MDT0635677.1"/>
    </source>
</evidence>
<organism evidence="2 3">
    <name type="scientific">Spectribacter hydrogenoxidans</name>
    <dbReference type="NCBI Taxonomy" id="3075608"/>
    <lineage>
        <taxon>Bacteria</taxon>
        <taxon>Pseudomonadati</taxon>
        <taxon>Pseudomonadota</taxon>
        <taxon>Gammaproteobacteria</taxon>
        <taxon>Salinisphaerales</taxon>
        <taxon>Salinisphaeraceae</taxon>
        <taxon>Spectribacter</taxon>
    </lineage>
</organism>
<dbReference type="GO" id="GO:0016829">
    <property type="term" value="F:lyase activity"/>
    <property type="evidence" value="ECO:0007669"/>
    <property type="project" value="UniProtKB-KW"/>
</dbReference>
<name>A0ABU3C2A7_9GAMM</name>
<dbReference type="PANTHER" id="PTHR11941">
    <property type="entry name" value="ENOYL-COA HYDRATASE-RELATED"/>
    <property type="match status" value="1"/>
</dbReference>
<dbReference type="RefSeq" id="WP_311653578.1">
    <property type="nucleotide sequence ID" value="NZ_JAVRIB010000012.1"/>
</dbReference>
<dbReference type="CDD" id="cd06558">
    <property type="entry name" value="crotonase-like"/>
    <property type="match status" value="1"/>
</dbReference>
<dbReference type="InterPro" id="IPR017633">
    <property type="entry name" value="Benz-CoA_dihydrodiol_lyase"/>
</dbReference>
<gene>
    <name evidence="2" type="primary">boxC</name>
    <name evidence="2" type="ORF">RM532_12025</name>
</gene>
<dbReference type="SUPFAM" id="SSF52096">
    <property type="entry name" value="ClpP/crotonase"/>
    <property type="match status" value="2"/>
</dbReference>
<keyword evidence="2" id="KW-0456">Lyase</keyword>
<dbReference type="EC" id="4.1.2.44" evidence="2"/>